<sequence>MLEKTIALIVCVLAVFAAVWAGLIVRKLYRLHQKFASAIVLIPLFYRKKWSIVATVFLSILLLVDLILMATVGYYIICAGVAVLLLSLIVVMGAMISVRC</sequence>
<evidence type="ECO:0000256" key="1">
    <source>
        <dbReference type="SAM" id="Phobius"/>
    </source>
</evidence>
<feature type="transmembrane region" description="Helical" evidence="1">
    <location>
        <begin position="6"/>
        <end position="29"/>
    </location>
</feature>
<keyword evidence="1" id="KW-1133">Transmembrane helix</keyword>
<reference evidence="2" key="1">
    <citation type="submission" date="2020-10" db="EMBL/GenBank/DDBJ databases">
        <authorList>
            <person name="Gilroy R."/>
        </authorList>
    </citation>
    <scope>NUCLEOTIDE SEQUENCE</scope>
    <source>
        <strain evidence="2">23406</strain>
    </source>
</reference>
<comment type="caution">
    <text evidence="2">The sequence shown here is derived from an EMBL/GenBank/DDBJ whole genome shotgun (WGS) entry which is preliminary data.</text>
</comment>
<evidence type="ECO:0000313" key="2">
    <source>
        <dbReference type="EMBL" id="HIU99557.1"/>
    </source>
</evidence>
<accession>A0A9D1SWE5</accession>
<dbReference type="AlphaFoldDB" id="A0A9D1SWE5"/>
<evidence type="ECO:0000313" key="3">
    <source>
        <dbReference type="Proteomes" id="UP000886891"/>
    </source>
</evidence>
<organism evidence="2 3">
    <name type="scientific">Candidatus Stercoripulliclostridium merdipullorum</name>
    <dbReference type="NCBI Taxonomy" id="2840952"/>
    <lineage>
        <taxon>Bacteria</taxon>
        <taxon>Bacillati</taxon>
        <taxon>Bacillota</taxon>
        <taxon>Clostridia</taxon>
        <taxon>Eubacteriales</taxon>
        <taxon>Candidatus Stercoripulliclostridium</taxon>
    </lineage>
</organism>
<feature type="transmembrane region" description="Helical" evidence="1">
    <location>
        <begin position="50"/>
        <end position="68"/>
    </location>
</feature>
<proteinExistence type="predicted"/>
<keyword evidence="1" id="KW-0812">Transmembrane</keyword>
<dbReference type="EMBL" id="DVOH01000005">
    <property type="protein sequence ID" value="HIU99557.1"/>
    <property type="molecule type" value="Genomic_DNA"/>
</dbReference>
<reference evidence="2" key="2">
    <citation type="journal article" date="2021" name="PeerJ">
        <title>Extensive microbial diversity within the chicken gut microbiome revealed by metagenomics and culture.</title>
        <authorList>
            <person name="Gilroy R."/>
            <person name="Ravi A."/>
            <person name="Getino M."/>
            <person name="Pursley I."/>
            <person name="Horton D.L."/>
            <person name="Alikhan N.F."/>
            <person name="Baker D."/>
            <person name="Gharbi K."/>
            <person name="Hall N."/>
            <person name="Watson M."/>
            <person name="Adriaenssens E.M."/>
            <person name="Foster-Nyarko E."/>
            <person name="Jarju S."/>
            <person name="Secka A."/>
            <person name="Antonio M."/>
            <person name="Oren A."/>
            <person name="Chaudhuri R.R."/>
            <person name="La Ragione R."/>
            <person name="Hildebrand F."/>
            <person name="Pallen M.J."/>
        </authorList>
    </citation>
    <scope>NUCLEOTIDE SEQUENCE</scope>
    <source>
        <strain evidence="2">23406</strain>
    </source>
</reference>
<protein>
    <submittedName>
        <fullName evidence="2">Uncharacterized protein</fullName>
    </submittedName>
</protein>
<keyword evidence="1" id="KW-0472">Membrane</keyword>
<name>A0A9D1SWE5_9FIRM</name>
<gene>
    <name evidence="2" type="ORF">IAB14_00390</name>
</gene>
<feature type="transmembrane region" description="Helical" evidence="1">
    <location>
        <begin position="74"/>
        <end position="98"/>
    </location>
</feature>
<feature type="non-terminal residue" evidence="2">
    <location>
        <position position="100"/>
    </location>
</feature>
<dbReference type="Proteomes" id="UP000886891">
    <property type="component" value="Unassembled WGS sequence"/>
</dbReference>